<reference evidence="2 3" key="1">
    <citation type="submission" date="2023-02" db="EMBL/GenBank/DDBJ databases">
        <title>Devosia algicola sp. nov., isolated from the phycosphere of marine algae.</title>
        <authorList>
            <person name="Kim J.M."/>
            <person name="Lee J.K."/>
            <person name="Choi B.J."/>
            <person name="Bayburt H."/>
            <person name="Jeon C.O."/>
        </authorList>
    </citation>
    <scope>NUCLEOTIDE SEQUENCE [LARGE SCALE GENOMIC DNA]</scope>
    <source>
        <strain evidence="2 3">G20-9</strain>
    </source>
</reference>
<keyword evidence="1" id="KW-1133">Transmembrane helix</keyword>
<organism evidence="2 3">
    <name type="scientific">Devosia algicola</name>
    <dbReference type="NCBI Taxonomy" id="3026418"/>
    <lineage>
        <taxon>Bacteria</taxon>
        <taxon>Pseudomonadati</taxon>
        <taxon>Pseudomonadota</taxon>
        <taxon>Alphaproteobacteria</taxon>
        <taxon>Hyphomicrobiales</taxon>
        <taxon>Devosiaceae</taxon>
        <taxon>Devosia</taxon>
    </lineage>
</organism>
<dbReference type="RefSeq" id="WP_282218470.1">
    <property type="nucleotide sequence ID" value="NZ_CP118246.1"/>
</dbReference>
<keyword evidence="1" id="KW-0472">Membrane</keyword>
<evidence type="ECO:0000313" key="3">
    <source>
        <dbReference type="Proteomes" id="UP001220530"/>
    </source>
</evidence>
<proteinExistence type="predicted"/>
<evidence type="ECO:0000256" key="1">
    <source>
        <dbReference type="SAM" id="Phobius"/>
    </source>
</evidence>
<name>A0ABY7YL74_9HYPH</name>
<accession>A0ABY7YL74</accession>
<protein>
    <recommendedName>
        <fullName evidence="4">DUF3311 domain-containing protein</fullName>
    </recommendedName>
</protein>
<gene>
    <name evidence="2" type="ORF">PSQ19_15510</name>
</gene>
<evidence type="ECO:0008006" key="4">
    <source>
        <dbReference type="Google" id="ProtNLM"/>
    </source>
</evidence>
<keyword evidence="1" id="KW-0812">Transmembrane</keyword>
<keyword evidence="3" id="KW-1185">Reference proteome</keyword>
<dbReference type="Proteomes" id="UP001220530">
    <property type="component" value="Chromosome"/>
</dbReference>
<dbReference type="EMBL" id="CP118246">
    <property type="protein sequence ID" value="WDR02063.1"/>
    <property type="molecule type" value="Genomic_DNA"/>
</dbReference>
<feature type="transmembrane region" description="Helical" evidence="1">
    <location>
        <begin position="39"/>
        <end position="61"/>
    </location>
</feature>
<sequence length="78" mass="8623">MMSGRKLQSAALFLTLFGAMLFMPPLVLLFNLRQRLFGIPAEVIYLFVVWLGLVIATAWFARRLPASGTQSPPSGPDN</sequence>
<evidence type="ECO:0000313" key="2">
    <source>
        <dbReference type="EMBL" id="WDR02063.1"/>
    </source>
</evidence>